<evidence type="ECO:0000259" key="3">
    <source>
        <dbReference type="Pfam" id="PF00303"/>
    </source>
</evidence>
<gene>
    <name evidence="4" type="ORF">FDG2_4076</name>
</gene>
<dbReference type="InterPro" id="IPR036926">
    <property type="entry name" value="Thymidate_synth/dCMP_Mease_sf"/>
</dbReference>
<protein>
    <submittedName>
        <fullName evidence="4">Putative methyltransferase</fullName>
    </submittedName>
</protein>
<dbReference type="GO" id="GO:0032259">
    <property type="term" value="P:methylation"/>
    <property type="evidence" value="ECO:0007669"/>
    <property type="project" value="UniProtKB-KW"/>
</dbReference>
<dbReference type="PANTHER" id="PTHR11548:SF9">
    <property type="entry name" value="THYMIDYLATE SYNTHASE"/>
    <property type="match status" value="1"/>
</dbReference>
<name>A0A1C3P380_9ACTN</name>
<feature type="domain" description="Thymidylate synthase/dCMP hydroxymethylase" evidence="3">
    <location>
        <begin position="15"/>
        <end position="234"/>
    </location>
</feature>
<sequence length="317" mass="34562">MTLVVAAGSASELFARACHAVLSGGQPVAPRDVPTLEVLGASLTLTDPRRRLVDVPPARVINPAFAVAEAMWIVSGSDDPWIYLYNERLADYADDGRLMGAYGPRMRRWHGTTDQLALAREALTDDPETRRAVIQLYDPAADARGYKDVPCTLGYRFFLRDGLLHMHTTMRSQDLWLGFCYDIFTATILQELLAGWLGTGLGSYRLSVDSLHLYAHDVPKARQIPADADPGPQMTPLAIPWQTLDDVLAQVIAGTALAGPGLAEFACVLASYRARKDGDLAGAGAIAASHDGPLATALRRWYQRADRARHIAEEPSR</sequence>
<dbReference type="EMBL" id="FLUV01001718">
    <property type="protein sequence ID" value="SBW24236.1"/>
    <property type="molecule type" value="Genomic_DNA"/>
</dbReference>
<dbReference type="SUPFAM" id="SSF55831">
    <property type="entry name" value="Thymidylate synthase/dCMP hydroxymethylase"/>
    <property type="match status" value="1"/>
</dbReference>
<dbReference type="GO" id="GO:0006231">
    <property type="term" value="P:dTMP biosynthetic process"/>
    <property type="evidence" value="ECO:0007669"/>
    <property type="project" value="TreeGrafter"/>
</dbReference>
<evidence type="ECO:0000313" key="5">
    <source>
        <dbReference type="Proteomes" id="UP000199013"/>
    </source>
</evidence>
<evidence type="ECO:0000313" key="4">
    <source>
        <dbReference type="EMBL" id="SBW24236.1"/>
    </source>
</evidence>
<keyword evidence="1 4" id="KW-0489">Methyltransferase</keyword>
<dbReference type="CDD" id="cd00351">
    <property type="entry name" value="TS_Pyrimidine_HMase"/>
    <property type="match status" value="1"/>
</dbReference>
<reference evidence="5" key="1">
    <citation type="submission" date="2016-02" db="EMBL/GenBank/DDBJ databases">
        <authorList>
            <person name="Wibberg D."/>
        </authorList>
    </citation>
    <scope>NUCLEOTIDE SEQUENCE [LARGE SCALE GENOMIC DNA]</scope>
</reference>
<dbReference type="Proteomes" id="UP000199013">
    <property type="component" value="Unassembled WGS sequence"/>
</dbReference>
<dbReference type="Gene3D" id="3.30.572.10">
    <property type="entry name" value="Thymidylate synthase/dCMP hydroxymethylase domain"/>
    <property type="match status" value="1"/>
</dbReference>
<organism evidence="4 5">
    <name type="scientific">Candidatus Protofrankia californiensis</name>
    <dbReference type="NCBI Taxonomy" id="1839754"/>
    <lineage>
        <taxon>Bacteria</taxon>
        <taxon>Bacillati</taxon>
        <taxon>Actinomycetota</taxon>
        <taxon>Actinomycetes</taxon>
        <taxon>Frankiales</taxon>
        <taxon>Frankiaceae</taxon>
        <taxon>Protofrankia</taxon>
    </lineage>
</organism>
<dbReference type="GO" id="GO:0004799">
    <property type="term" value="F:thymidylate synthase activity"/>
    <property type="evidence" value="ECO:0007669"/>
    <property type="project" value="TreeGrafter"/>
</dbReference>
<proteinExistence type="predicted"/>
<dbReference type="AlphaFoldDB" id="A0A1C3P380"/>
<keyword evidence="5" id="KW-1185">Reference proteome</keyword>
<dbReference type="InterPro" id="IPR023451">
    <property type="entry name" value="Thymidate_synth/dCMP_Mease_dom"/>
</dbReference>
<dbReference type="InterPro" id="IPR045097">
    <property type="entry name" value="Thymidate_synth/dCMP_Mease"/>
</dbReference>
<evidence type="ECO:0000256" key="2">
    <source>
        <dbReference type="ARBA" id="ARBA00022679"/>
    </source>
</evidence>
<dbReference type="Pfam" id="PF00303">
    <property type="entry name" value="Thymidylat_synt"/>
    <property type="match status" value="1"/>
</dbReference>
<evidence type="ECO:0000256" key="1">
    <source>
        <dbReference type="ARBA" id="ARBA00022603"/>
    </source>
</evidence>
<accession>A0A1C3P380</accession>
<keyword evidence="2 4" id="KW-0808">Transferase</keyword>
<dbReference type="PANTHER" id="PTHR11548">
    <property type="entry name" value="THYMIDYLATE SYNTHASE 1"/>
    <property type="match status" value="1"/>
</dbReference>
<dbReference type="GO" id="GO:0005829">
    <property type="term" value="C:cytosol"/>
    <property type="evidence" value="ECO:0007669"/>
    <property type="project" value="TreeGrafter"/>
</dbReference>